<protein>
    <submittedName>
        <fullName evidence="8">NTP pyrophosphohydrolase including oxidative damage repair enzyme</fullName>
    </submittedName>
</protein>
<dbReference type="InterPro" id="IPR045121">
    <property type="entry name" value="CoAse"/>
</dbReference>
<dbReference type="CDD" id="cd03426">
    <property type="entry name" value="NUDIX_CoAse_Nudt7"/>
    <property type="match status" value="1"/>
</dbReference>
<accession>A0A0C5VZQ6</accession>
<evidence type="ECO:0000256" key="3">
    <source>
        <dbReference type="ARBA" id="ARBA00022723"/>
    </source>
</evidence>
<dbReference type="EMBL" id="CP007142">
    <property type="protein sequence ID" value="AJQ95914.1"/>
    <property type="molecule type" value="Genomic_DNA"/>
</dbReference>
<keyword evidence="3" id="KW-0479">Metal-binding</keyword>
<name>A0A0C5VZQ6_9GAMM</name>
<sequence>MYEKLNKNEILIQIQRSLSQHRPKPVLGDFPKEAAVLLPFIETSSNGLEMMFTVRSGHLSQHAGEISFPGGKVESQDASLMVTAMRETEEETGIAGDKVTILGELSPVISKTGIHVTPFVGMVHSSARWGHSSDEIDEIFTVPLEFFLTTAPVFTEIRQRLTGLRIPEYQYQQYRIWGLTAMIIVEFMNVVFDRRYDLRFQEHVRDVIVQQLVGKTSIGDKDN</sequence>
<evidence type="ECO:0000313" key="8">
    <source>
        <dbReference type="EMBL" id="AJQ95914.1"/>
    </source>
</evidence>
<comment type="cofactor">
    <cofactor evidence="1">
        <name>Mn(2+)</name>
        <dbReference type="ChEBI" id="CHEBI:29035"/>
    </cofactor>
</comment>
<dbReference type="Proteomes" id="UP000032266">
    <property type="component" value="Chromosome"/>
</dbReference>
<keyword evidence="9" id="KW-1185">Reference proteome</keyword>
<dbReference type="STRING" id="1445510.YC6258_03878"/>
<evidence type="ECO:0000256" key="5">
    <source>
        <dbReference type="ARBA" id="ARBA00022842"/>
    </source>
</evidence>
<dbReference type="PROSITE" id="PS51462">
    <property type="entry name" value="NUDIX"/>
    <property type="match status" value="1"/>
</dbReference>
<reference evidence="8 9" key="1">
    <citation type="submission" date="2014-01" db="EMBL/GenBank/DDBJ databases">
        <title>Full genme sequencing of cellulolytic bacterium Gynuella sunshinyii YC6258T gen. nov., sp. nov.</title>
        <authorList>
            <person name="Khan H."/>
            <person name="Chung E.J."/>
            <person name="Chung Y.R."/>
        </authorList>
    </citation>
    <scope>NUCLEOTIDE SEQUENCE [LARGE SCALE GENOMIC DNA]</scope>
    <source>
        <strain evidence="8 9">YC6258</strain>
    </source>
</reference>
<dbReference type="OrthoDB" id="9802805at2"/>
<dbReference type="GO" id="GO:0046872">
    <property type="term" value="F:metal ion binding"/>
    <property type="evidence" value="ECO:0007669"/>
    <property type="project" value="UniProtKB-KW"/>
</dbReference>
<dbReference type="RefSeq" id="WP_044618064.1">
    <property type="nucleotide sequence ID" value="NZ_CP007142.1"/>
</dbReference>
<organism evidence="8 9">
    <name type="scientific">Gynuella sunshinyii YC6258</name>
    <dbReference type="NCBI Taxonomy" id="1445510"/>
    <lineage>
        <taxon>Bacteria</taxon>
        <taxon>Pseudomonadati</taxon>
        <taxon>Pseudomonadota</taxon>
        <taxon>Gammaproteobacteria</taxon>
        <taxon>Oceanospirillales</taxon>
        <taxon>Saccharospirillaceae</taxon>
        <taxon>Gynuella</taxon>
    </lineage>
</organism>
<keyword evidence="5" id="KW-0460">Magnesium</keyword>
<keyword evidence="6" id="KW-0464">Manganese</keyword>
<evidence type="ECO:0000256" key="6">
    <source>
        <dbReference type="ARBA" id="ARBA00023211"/>
    </source>
</evidence>
<proteinExistence type="predicted"/>
<evidence type="ECO:0000313" key="9">
    <source>
        <dbReference type="Proteomes" id="UP000032266"/>
    </source>
</evidence>
<dbReference type="GO" id="GO:0010945">
    <property type="term" value="F:coenzyme A diphosphatase activity"/>
    <property type="evidence" value="ECO:0007669"/>
    <property type="project" value="InterPro"/>
</dbReference>
<comment type="cofactor">
    <cofactor evidence="2">
        <name>Mg(2+)</name>
        <dbReference type="ChEBI" id="CHEBI:18420"/>
    </cofactor>
</comment>
<dbReference type="HOGENOM" id="CLU_040940_5_2_6"/>
<dbReference type="Gene3D" id="3.90.79.10">
    <property type="entry name" value="Nucleoside Triphosphate Pyrophosphohydrolase"/>
    <property type="match status" value="1"/>
</dbReference>
<gene>
    <name evidence="8" type="ORF">YC6258_03878</name>
</gene>
<dbReference type="KEGG" id="gsn:YC6258_03878"/>
<dbReference type="InterPro" id="IPR015797">
    <property type="entry name" value="NUDIX_hydrolase-like_dom_sf"/>
</dbReference>
<evidence type="ECO:0000256" key="1">
    <source>
        <dbReference type="ARBA" id="ARBA00001936"/>
    </source>
</evidence>
<dbReference type="SUPFAM" id="SSF55811">
    <property type="entry name" value="Nudix"/>
    <property type="match status" value="1"/>
</dbReference>
<dbReference type="Pfam" id="PF00293">
    <property type="entry name" value="NUDIX"/>
    <property type="match status" value="1"/>
</dbReference>
<evidence type="ECO:0000256" key="2">
    <source>
        <dbReference type="ARBA" id="ARBA00001946"/>
    </source>
</evidence>
<keyword evidence="4 8" id="KW-0378">Hydrolase</keyword>
<dbReference type="AlphaFoldDB" id="A0A0C5VZQ6"/>
<evidence type="ECO:0000259" key="7">
    <source>
        <dbReference type="PROSITE" id="PS51462"/>
    </source>
</evidence>
<dbReference type="PANTHER" id="PTHR12992:SF11">
    <property type="entry name" value="MITOCHONDRIAL COENZYME A DIPHOSPHATASE NUDT8"/>
    <property type="match status" value="1"/>
</dbReference>
<dbReference type="NCBIfam" id="NF007980">
    <property type="entry name" value="PRK10707.1"/>
    <property type="match status" value="1"/>
</dbReference>
<dbReference type="InterPro" id="IPR000086">
    <property type="entry name" value="NUDIX_hydrolase_dom"/>
</dbReference>
<feature type="domain" description="Nudix hydrolase" evidence="7">
    <location>
        <begin position="31"/>
        <end position="165"/>
    </location>
</feature>
<dbReference type="PANTHER" id="PTHR12992">
    <property type="entry name" value="NUDIX HYDROLASE"/>
    <property type="match status" value="1"/>
</dbReference>
<evidence type="ECO:0000256" key="4">
    <source>
        <dbReference type="ARBA" id="ARBA00022801"/>
    </source>
</evidence>